<evidence type="ECO:0000313" key="1">
    <source>
        <dbReference type="EMBL" id="KAF5576886.1"/>
    </source>
</evidence>
<dbReference type="EMBL" id="JAAOAR010000618">
    <property type="protein sequence ID" value="KAF5576886.1"/>
    <property type="molecule type" value="Genomic_DNA"/>
</dbReference>
<keyword evidence="2" id="KW-1185">Reference proteome</keyword>
<protein>
    <submittedName>
        <fullName evidence="1">Uncharacterized protein</fullName>
    </submittedName>
</protein>
<accession>A0A8H5KQY2</accession>
<dbReference type="AlphaFoldDB" id="A0A8H5KQY2"/>
<evidence type="ECO:0000313" key="2">
    <source>
        <dbReference type="Proteomes" id="UP000544095"/>
    </source>
</evidence>
<sequence length="438" mass="51227">MSVARNMTQGRLLRLPPEILLLMTEDDSLEWEDLRRLRHVCLFFFHSLGRRVLQDRDFFFFRNACMHADVDMLIECLNKDATPTGADWERPHRSAGDYVVDGFRAGNFSVEGFKHTWQWLSDHGYELSYWKSFTGDTPEHYRPFSADLLYMVWDATDAGHLQATCDVIHFVVDKGMTFPRYINYSVDVKWGPQYRGLIDFMLLPYCPASILKLFLKQLDGQGLTLKSPVSSQIYEDETTDIYTFFWDMYRYIFDSLPPWSSMVEGNKARVLLRLEDPNGIADNFGDKVKALIEYNSVDEGEARVLKDIWGSLEKAAGKRIEQGSFDFDHDGVWFWYELNMSIAYLATDRTVLEGRAQGSQDGPIHVFEIKYKPWYPAERLTWIRMKFAEDRGPIDPSKYEDRSIREWWNMPLSDWDFFVPEWKLGCKGRLEHTAAEAD</sequence>
<dbReference type="Proteomes" id="UP000544095">
    <property type="component" value="Unassembled WGS sequence"/>
</dbReference>
<gene>
    <name evidence="1" type="ORF">FPANT_10718</name>
</gene>
<reference evidence="1 2" key="1">
    <citation type="submission" date="2020-05" db="EMBL/GenBank/DDBJ databases">
        <title>Identification and distribution of gene clusters putatively required for synthesis of sphingolipid metabolism inhibitors in phylogenetically diverse species of the filamentous fungus Fusarium.</title>
        <authorList>
            <person name="Kim H.-S."/>
            <person name="Busman M."/>
            <person name="Brown D.W."/>
            <person name="Divon H."/>
            <person name="Uhlig S."/>
            <person name="Proctor R.H."/>
        </authorList>
    </citation>
    <scope>NUCLEOTIDE SEQUENCE [LARGE SCALE GENOMIC DNA]</scope>
    <source>
        <strain evidence="1 2">NRRL 25211</strain>
    </source>
</reference>
<comment type="caution">
    <text evidence="1">The sequence shown here is derived from an EMBL/GenBank/DDBJ whole genome shotgun (WGS) entry which is preliminary data.</text>
</comment>
<name>A0A8H5KQY2_9HYPO</name>
<proteinExistence type="predicted"/>
<organism evidence="1 2">
    <name type="scientific">Fusarium pseudoanthophilum</name>
    <dbReference type="NCBI Taxonomy" id="48495"/>
    <lineage>
        <taxon>Eukaryota</taxon>
        <taxon>Fungi</taxon>
        <taxon>Dikarya</taxon>
        <taxon>Ascomycota</taxon>
        <taxon>Pezizomycotina</taxon>
        <taxon>Sordariomycetes</taxon>
        <taxon>Hypocreomycetidae</taxon>
        <taxon>Hypocreales</taxon>
        <taxon>Nectriaceae</taxon>
        <taxon>Fusarium</taxon>
        <taxon>Fusarium fujikuroi species complex</taxon>
    </lineage>
</organism>